<dbReference type="Proteomes" id="UP000031623">
    <property type="component" value="Chromosome"/>
</dbReference>
<proteinExistence type="predicted"/>
<dbReference type="AlphaFoldDB" id="A0A090AJX8"/>
<evidence type="ECO:0008006" key="3">
    <source>
        <dbReference type="Google" id="ProtNLM"/>
    </source>
</evidence>
<keyword evidence="2" id="KW-1185">Reference proteome</keyword>
<accession>A0A090AJX8</accession>
<name>A0A090AJX8_9GAMM</name>
<organism evidence="1 2">
    <name type="scientific">Thioploca ingrica</name>
    <dbReference type="NCBI Taxonomy" id="40754"/>
    <lineage>
        <taxon>Bacteria</taxon>
        <taxon>Pseudomonadati</taxon>
        <taxon>Pseudomonadota</taxon>
        <taxon>Gammaproteobacteria</taxon>
        <taxon>Thiotrichales</taxon>
        <taxon>Thiotrichaceae</taxon>
        <taxon>Thioploca</taxon>
    </lineage>
</organism>
<dbReference type="InterPro" id="IPR019239">
    <property type="entry name" value="VapB_antitoxin"/>
</dbReference>
<dbReference type="Pfam" id="PF09957">
    <property type="entry name" value="VapB_antitoxin"/>
    <property type="match status" value="1"/>
</dbReference>
<reference evidence="1 2" key="1">
    <citation type="journal article" date="2014" name="ISME J.">
        <title>Ecophysiology of Thioploca ingrica as revealed by the complete genome sequence supplemented with proteomic evidence.</title>
        <authorList>
            <person name="Kojima H."/>
            <person name="Ogura Y."/>
            <person name="Yamamoto N."/>
            <person name="Togashi T."/>
            <person name="Mori H."/>
            <person name="Watanabe T."/>
            <person name="Nemoto F."/>
            <person name="Kurokawa K."/>
            <person name="Hayashi T."/>
            <person name="Fukui M."/>
        </authorList>
    </citation>
    <scope>NUCLEOTIDE SEQUENCE [LARGE SCALE GENOMIC DNA]</scope>
</reference>
<protein>
    <recommendedName>
        <fullName evidence="3">Transcription regulator of the Arc/MetJ class</fullName>
    </recommendedName>
</protein>
<sequence>MTTNTQLADKELLEEAQRLGGHKTKRETINEALKEYVRRRNQIEAIQHFGTIDFDPEFLAEIDRQSQPR</sequence>
<dbReference type="KEGG" id="tig:THII_3497"/>
<dbReference type="STRING" id="40754.THII_3497"/>
<gene>
    <name evidence="1" type="ORF">THII_3497</name>
</gene>
<dbReference type="EMBL" id="AP014633">
    <property type="protein sequence ID" value="BAP57794.1"/>
    <property type="molecule type" value="Genomic_DNA"/>
</dbReference>
<dbReference type="OrthoDB" id="9805830at2"/>
<dbReference type="HOGENOM" id="CLU_179376_0_0_6"/>
<evidence type="ECO:0000313" key="2">
    <source>
        <dbReference type="Proteomes" id="UP000031623"/>
    </source>
</evidence>
<evidence type="ECO:0000313" key="1">
    <source>
        <dbReference type="EMBL" id="BAP57794.1"/>
    </source>
</evidence>